<dbReference type="Proteomes" id="UP001497516">
    <property type="component" value="Chromosome 5"/>
</dbReference>
<dbReference type="Pfam" id="PF04839">
    <property type="entry name" value="PSRP-3_Ycf65"/>
    <property type="match status" value="1"/>
</dbReference>
<keyword evidence="2" id="KW-0689">Ribosomal protein</keyword>
<gene>
    <name evidence="4" type="ORF">LTRI10_LOCUS31477</name>
</gene>
<dbReference type="PANTHER" id="PTHR35108">
    <property type="entry name" value="30S RIBOSOMAL PROTEIN 3, CHLOROPLASTIC"/>
    <property type="match status" value="1"/>
</dbReference>
<dbReference type="GO" id="GO:0006412">
    <property type="term" value="P:translation"/>
    <property type="evidence" value="ECO:0007669"/>
    <property type="project" value="InterPro"/>
</dbReference>
<organism evidence="4 5">
    <name type="scientific">Linum trigynum</name>
    <dbReference type="NCBI Taxonomy" id="586398"/>
    <lineage>
        <taxon>Eukaryota</taxon>
        <taxon>Viridiplantae</taxon>
        <taxon>Streptophyta</taxon>
        <taxon>Embryophyta</taxon>
        <taxon>Tracheophyta</taxon>
        <taxon>Spermatophyta</taxon>
        <taxon>Magnoliopsida</taxon>
        <taxon>eudicotyledons</taxon>
        <taxon>Gunneridae</taxon>
        <taxon>Pentapetalae</taxon>
        <taxon>rosids</taxon>
        <taxon>fabids</taxon>
        <taxon>Malpighiales</taxon>
        <taxon>Linaceae</taxon>
        <taxon>Linum</taxon>
    </lineage>
</organism>
<dbReference type="GO" id="GO:1990904">
    <property type="term" value="C:ribonucleoprotein complex"/>
    <property type="evidence" value="ECO:0007669"/>
    <property type="project" value="UniProtKB-KW"/>
</dbReference>
<comment type="similarity">
    <text evidence="1">Belongs to the chloroplast-specific ribosomal protein cS23 family.</text>
</comment>
<sequence>MAMELNSREISVNPLSQFPSSPQHQNRETLFLKPLKPSIFSFVSAKLRISASAAEPVLSQQQDAPSLKEKLRVVVKPMEKPRIVLKFLWMEDVIGVALNQVVPRHGTIPLTPYHFWPHQDALVELQKLLESKPWISHKQMAILLNQLSDLISKGKATTNKSSK</sequence>
<evidence type="ECO:0000313" key="4">
    <source>
        <dbReference type="EMBL" id="CAL1390713.1"/>
    </source>
</evidence>
<dbReference type="PANTHER" id="PTHR35108:SF12">
    <property type="entry name" value="SMALL RIBOSOMAL SUBUNIT PROTEIN CS23Y"/>
    <property type="match status" value="1"/>
</dbReference>
<evidence type="ECO:0000313" key="5">
    <source>
        <dbReference type="Proteomes" id="UP001497516"/>
    </source>
</evidence>
<dbReference type="InterPro" id="IPR038447">
    <property type="entry name" value="PSRP-3/Ycf65_sf"/>
</dbReference>
<evidence type="ECO:0000256" key="2">
    <source>
        <dbReference type="ARBA" id="ARBA00022980"/>
    </source>
</evidence>
<dbReference type="InterPro" id="IPR006924">
    <property type="entry name" value="Ribosomal_cS23-like"/>
</dbReference>
<protein>
    <submittedName>
        <fullName evidence="4">Uncharacterized protein</fullName>
    </submittedName>
</protein>
<proteinExistence type="inferred from homology"/>
<keyword evidence="5" id="KW-1185">Reference proteome</keyword>
<dbReference type="Gene3D" id="3.30.390.140">
    <property type="match status" value="1"/>
</dbReference>
<accession>A0AAV2EYP3</accession>
<evidence type="ECO:0000256" key="3">
    <source>
        <dbReference type="ARBA" id="ARBA00023274"/>
    </source>
</evidence>
<reference evidence="4 5" key="1">
    <citation type="submission" date="2024-04" db="EMBL/GenBank/DDBJ databases">
        <authorList>
            <person name="Fracassetti M."/>
        </authorList>
    </citation>
    <scope>NUCLEOTIDE SEQUENCE [LARGE SCALE GENOMIC DNA]</scope>
</reference>
<evidence type="ECO:0000256" key="1">
    <source>
        <dbReference type="ARBA" id="ARBA00008561"/>
    </source>
</evidence>
<name>A0AAV2EYP3_9ROSI</name>
<dbReference type="GO" id="GO:0003735">
    <property type="term" value="F:structural constituent of ribosome"/>
    <property type="evidence" value="ECO:0007669"/>
    <property type="project" value="InterPro"/>
</dbReference>
<dbReference type="GO" id="GO:0005840">
    <property type="term" value="C:ribosome"/>
    <property type="evidence" value="ECO:0007669"/>
    <property type="project" value="UniProtKB-KW"/>
</dbReference>
<keyword evidence="3" id="KW-0687">Ribonucleoprotein</keyword>
<dbReference type="AlphaFoldDB" id="A0AAV2EYP3"/>
<dbReference type="EMBL" id="OZ034818">
    <property type="protein sequence ID" value="CAL1390713.1"/>
    <property type="molecule type" value="Genomic_DNA"/>
</dbReference>